<sequence length="346" mass="38302">MKGSLLLISSVILLTDVLSGCPPKCLCNRFLKTVDCRNQGLVEVPSHLPAETQILLLSNNRIQKISQSAFVDTLALKILDLSNNSITGLLPGTFKELQHLQILNLTKNFIEYVDNKTFSSLSRLKELDLSSNNILSMPGTLGKNTGNITLLSMKHNKLQKVDRLLLESLPNLKVVLFKGNFWQCNCQVFGLKLWLESFLYRGGISDSIICSAPDHRKGKDLLRIPYELYGICPPTASDVHQANALHYTSEHKSSPKLAHHNEHGGDSSRSHCEPKPKPRPVSLRHAIATVVITGVVCGIVCLMMLAAAVYGCAYAAITAKYHREKNSSGKEKRSLEEKESFERSLA</sequence>
<feature type="transmembrane region" description="Helical" evidence="15">
    <location>
        <begin position="286"/>
        <end position="317"/>
    </location>
</feature>
<evidence type="ECO:0000313" key="20">
    <source>
        <dbReference type="Proteomes" id="UP000472272"/>
    </source>
</evidence>
<keyword evidence="6 16" id="KW-0732">Signal</keyword>
<dbReference type="InterPro" id="IPR000372">
    <property type="entry name" value="LRRNT"/>
</dbReference>
<proteinExistence type="predicted"/>
<dbReference type="AlphaFoldDB" id="A0A670I3C1"/>
<evidence type="ECO:0000256" key="16">
    <source>
        <dbReference type="SAM" id="SignalP"/>
    </source>
</evidence>
<evidence type="ECO:0000256" key="5">
    <source>
        <dbReference type="ARBA" id="ARBA00022692"/>
    </source>
</evidence>
<name>A0A670I3C1_PODMU</name>
<keyword evidence="11" id="KW-1015">Disulfide bond</keyword>
<evidence type="ECO:0000256" key="2">
    <source>
        <dbReference type="ARBA" id="ARBA00022448"/>
    </source>
</evidence>
<keyword evidence="3" id="KW-1003">Cell membrane</keyword>
<gene>
    <name evidence="19" type="primary">LRTM1</name>
</gene>
<dbReference type="SUPFAM" id="SSF52058">
    <property type="entry name" value="L domain-like"/>
    <property type="match status" value="1"/>
</dbReference>
<keyword evidence="5 15" id="KW-0812">Transmembrane</keyword>
<dbReference type="FunFam" id="3.80.10.10:FF:000015">
    <property type="entry name" value="Leucine rich repeat containing 38"/>
    <property type="match status" value="1"/>
</dbReference>
<dbReference type="PANTHER" id="PTHR45842">
    <property type="entry name" value="SYNAPTIC ADHESION-LIKE MOLECULE SALM"/>
    <property type="match status" value="1"/>
</dbReference>
<dbReference type="InterPro" id="IPR003591">
    <property type="entry name" value="Leu-rich_rpt_typical-subtyp"/>
</dbReference>
<dbReference type="InterPro" id="IPR000483">
    <property type="entry name" value="Cys-rich_flank_reg_C"/>
</dbReference>
<organism evidence="19 20">
    <name type="scientific">Podarcis muralis</name>
    <name type="common">Wall lizard</name>
    <name type="synonym">Lacerta muralis</name>
    <dbReference type="NCBI Taxonomy" id="64176"/>
    <lineage>
        <taxon>Eukaryota</taxon>
        <taxon>Metazoa</taxon>
        <taxon>Chordata</taxon>
        <taxon>Craniata</taxon>
        <taxon>Vertebrata</taxon>
        <taxon>Euteleostomi</taxon>
        <taxon>Lepidosauria</taxon>
        <taxon>Squamata</taxon>
        <taxon>Bifurcata</taxon>
        <taxon>Unidentata</taxon>
        <taxon>Episquamata</taxon>
        <taxon>Laterata</taxon>
        <taxon>Lacertibaenia</taxon>
        <taxon>Lacertidae</taxon>
        <taxon>Podarcis</taxon>
    </lineage>
</organism>
<dbReference type="SMART" id="SM00082">
    <property type="entry name" value="LRRCT"/>
    <property type="match status" value="1"/>
</dbReference>
<keyword evidence="8 15" id="KW-1133">Transmembrane helix</keyword>
<reference evidence="19" key="2">
    <citation type="submission" date="2025-08" db="UniProtKB">
        <authorList>
            <consortium name="Ensembl"/>
        </authorList>
    </citation>
    <scope>IDENTIFICATION</scope>
</reference>
<dbReference type="PROSITE" id="PS51450">
    <property type="entry name" value="LRR"/>
    <property type="match status" value="1"/>
</dbReference>
<evidence type="ECO:0000256" key="11">
    <source>
        <dbReference type="ARBA" id="ARBA00023157"/>
    </source>
</evidence>
<dbReference type="SMART" id="SM00369">
    <property type="entry name" value="LRR_TYP"/>
    <property type="match status" value="4"/>
</dbReference>
<evidence type="ECO:0000256" key="9">
    <source>
        <dbReference type="ARBA" id="ARBA00023065"/>
    </source>
</evidence>
<dbReference type="Proteomes" id="UP000472272">
    <property type="component" value="Chromosome 2"/>
</dbReference>
<keyword evidence="12" id="KW-0325">Glycoprotein</keyword>
<dbReference type="PRINTS" id="PR00019">
    <property type="entry name" value="LEURICHRPT"/>
</dbReference>
<dbReference type="GeneTree" id="ENSGT00940000158933"/>
<dbReference type="SMART" id="SM00013">
    <property type="entry name" value="LRRNT"/>
    <property type="match status" value="1"/>
</dbReference>
<dbReference type="InterPro" id="IPR050467">
    <property type="entry name" value="LRFN"/>
</dbReference>
<dbReference type="GO" id="GO:0071805">
    <property type="term" value="P:potassium ion transmembrane transport"/>
    <property type="evidence" value="ECO:0007669"/>
    <property type="project" value="UniProtKB-ARBA"/>
</dbReference>
<feature type="chain" id="PRO_5025591471" evidence="16">
    <location>
        <begin position="20"/>
        <end position="346"/>
    </location>
</feature>
<evidence type="ECO:0000313" key="19">
    <source>
        <dbReference type="Ensembl" id="ENSPMRP00000006391.1"/>
    </source>
</evidence>
<dbReference type="InterPro" id="IPR001611">
    <property type="entry name" value="Leu-rich_rpt"/>
</dbReference>
<protein>
    <submittedName>
        <fullName evidence="19">Leucine rich repeats and transmembrane domains 1</fullName>
    </submittedName>
</protein>
<feature type="compositionally biased region" description="Basic and acidic residues" evidence="14">
    <location>
        <begin position="250"/>
        <end position="276"/>
    </location>
</feature>
<evidence type="ECO:0000256" key="13">
    <source>
        <dbReference type="ARBA" id="ARBA00023303"/>
    </source>
</evidence>
<keyword evidence="9" id="KW-0406">Ion transport</keyword>
<feature type="domain" description="LRRNT" evidence="17">
    <location>
        <begin position="20"/>
        <end position="54"/>
    </location>
</feature>
<evidence type="ECO:0000256" key="1">
    <source>
        <dbReference type="ARBA" id="ARBA00004162"/>
    </source>
</evidence>
<evidence type="ECO:0000256" key="8">
    <source>
        <dbReference type="ARBA" id="ARBA00022989"/>
    </source>
</evidence>
<dbReference type="KEGG" id="pmua:114592086"/>
<dbReference type="GO" id="GO:0005886">
    <property type="term" value="C:plasma membrane"/>
    <property type="evidence" value="ECO:0007669"/>
    <property type="project" value="UniProtKB-SubCell"/>
</dbReference>
<evidence type="ECO:0000259" key="17">
    <source>
        <dbReference type="SMART" id="SM00013"/>
    </source>
</evidence>
<dbReference type="Pfam" id="PF13855">
    <property type="entry name" value="LRR_8"/>
    <property type="match status" value="1"/>
</dbReference>
<evidence type="ECO:0000256" key="14">
    <source>
        <dbReference type="SAM" id="MobiDB-lite"/>
    </source>
</evidence>
<dbReference type="Ensembl" id="ENSPMRT00000006813.1">
    <property type="protein sequence ID" value="ENSPMRP00000006391.1"/>
    <property type="gene ID" value="ENSPMRG00000004334.1"/>
</dbReference>
<feature type="region of interest" description="Disordered" evidence="14">
    <location>
        <begin position="323"/>
        <end position="346"/>
    </location>
</feature>
<dbReference type="Gene3D" id="3.80.10.10">
    <property type="entry name" value="Ribonuclease Inhibitor"/>
    <property type="match status" value="2"/>
</dbReference>
<evidence type="ECO:0000256" key="4">
    <source>
        <dbReference type="ARBA" id="ARBA00022614"/>
    </source>
</evidence>
<evidence type="ECO:0000256" key="15">
    <source>
        <dbReference type="SAM" id="Phobius"/>
    </source>
</evidence>
<evidence type="ECO:0000256" key="7">
    <source>
        <dbReference type="ARBA" id="ARBA00022737"/>
    </source>
</evidence>
<feature type="region of interest" description="Disordered" evidence="14">
    <location>
        <begin position="250"/>
        <end position="280"/>
    </location>
</feature>
<evidence type="ECO:0000259" key="18">
    <source>
        <dbReference type="SMART" id="SM00082"/>
    </source>
</evidence>
<evidence type="ECO:0000256" key="3">
    <source>
        <dbReference type="ARBA" id="ARBA00022475"/>
    </source>
</evidence>
<evidence type="ECO:0000256" key="10">
    <source>
        <dbReference type="ARBA" id="ARBA00023136"/>
    </source>
</evidence>
<dbReference type="RefSeq" id="XP_028575782.1">
    <property type="nucleotide sequence ID" value="XM_028719949.1"/>
</dbReference>
<dbReference type="InterPro" id="IPR032675">
    <property type="entry name" value="LRR_dom_sf"/>
</dbReference>
<feature type="compositionally biased region" description="Basic and acidic residues" evidence="14">
    <location>
        <begin position="324"/>
        <end position="346"/>
    </location>
</feature>
<evidence type="ECO:0000256" key="12">
    <source>
        <dbReference type="ARBA" id="ARBA00023180"/>
    </source>
</evidence>
<dbReference type="GeneID" id="114592086"/>
<feature type="domain" description="LRRCT" evidence="18">
    <location>
        <begin position="180"/>
        <end position="233"/>
    </location>
</feature>
<comment type="subcellular location">
    <subcellularLocation>
        <location evidence="1">Cell membrane</location>
        <topology evidence="1">Single-pass membrane protein</topology>
    </subcellularLocation>
</comment>
<keyword evidence="10 15" id="KW-0472">Membrane</keyword>
<feature type="signal peptide" evidence="16">
    <location>
        <begin position="1"/>
        <end position="19"/>
    </location>
</feature>
<dbReference type="OrthoDB" id="1394818at2759"/>
<evidence type="ECO:0000256" key="6">
    <source>
        <dbReference type="ARBA" id="ARBA00022729"/>
    </source>
</evidence>
<reference evidence="19 20" key="1">
    <citation type="journal article" date="2019" name="Proc. Natl. Acad. Sci. U.S.A.">
        <title>Regulatory changes in pterin and carotenoid genes underlie balanced color polymorphisms in the wall lizard.</title>
        <authorList>
            <person name="Andrade P."/>
            <person name="Pinho C."/>
            <person name="Perez I de Lanuza G."/>
            <person name="Afonso S."/>
            <person name="Brejcha J."/>
            <person name="Rubin C.J."/>
            <person name="Wallerman O."/>
            <person name="Pereira P."/>
            <person name="Sabatino S.J."/>
            <person name="Bellati A."/>
            <person name="Pellitteri-Rosa D."/>
            <person name="Bosakova Z."/>
            <person name="Bunikis I."/>
            <person name="Carretero M.A."/>
            <person name="Feiner N."/>
            <person name="Marsik P."/>
            <person name="Pauperio F."/>
            <person name="Salvi D."/>
            <person name="Soler L."/>
            <person name="While G.M."/>
            <person name="Uller T."/>
            <person name="Font E."/>
            <person name="Andersson L."/>
            <person name="Carneiro M."/>
        </authorList>
    </citation>
    <scope>NUCLEOTIDE SEQUENCE</scope>
</reference>
<keyword evidence="7" id="KW-0677">Repeat</keyword>
<keyword evidence="4" id="KW-0433">Leucine-rich repeat</keyword>
<keyword evidence="2" id="KW-0813">Transport</keyword>
<dbReference type="OMA" id="ITAKYHR"/>
<dbReference type="CTD" id="57408"/>
<keyword evidence="20" id="KW-1185">Reference proteome</keyword>
<dbReference type="PANTHER" id="PTHR45842:SF12">
    <property type="entry name" value="KEKKON 5, ISOFORM A"/>
    <property type="match status" value="1"/>
</dbReference>
<keyword evidence="13" id="KW-0407">Ion channel</keyword>
<accession>A0A670I3C1</accession>
<reference evidence="19" key="3">
    <citation type="submission" date="2025-09" db="UniProtKB">
        <authorList>
            <consortium name="Ensembl"/>
        </authorList>
    </citation>
    <scope>IDENTIFICATION</scope>
</reference>